<dbReference type="Gene3D" id="3.30.70.100">
    <property type="match status" value="1"/>
</dbReference>
<dbReference type="PANTHER" id="PTHR47268">
    <property type="entry name" value="ACYLPHOSPHATASE"/>
    <property type="match status" value="1"/>
</dbReference>
<dbReference type="PROSITE" id="PS00151">
    <property type="entry name" value="ACYLPHOSPHATASE_2"/>
    <property type="match status" value="1"/>
</dbReference>
<proteinExistence type="inferred from homology"/>
<dbReference type="EMBL" id="BAAAPW010000003">
    <property type="protein sequence ID" value="GAA2037993.1"/>
    <property type="molecule type" value="Genomic_DNA"/>
</dbReference>
<dbReference type="PROSITE" id="PS51160">
    <property type="entry name" value="ACYLPHOSPHATASE_3"/>
    <property type="match status" value="1"/>
</dbReference>
<evidence type="ECO:0000256" key="1">
    <source>
        <dbReference type="ARBA" id="ARBA00005614"/>
    </source>
</evidence>
<sequence length="118" mass="12867">MGVIVRAGRAPGMRAARRGRVYPRREGVTMIRQRVIVHGRVQAVGFRFSARVEAQRLGVSGWVRNRNDGAVEAEIEGEPRAVDAMLAWLDEGPPGADVTSLSTADLEPTGERGFRVLS</sequence>
<feature type="active site" evidence="5">
    <location>
        <position position="65"/>
    </location>
</feature>
<feature type="domain" description="Acylphosphatase-like" evidence="7">
    <location>
        <begin position="32"/>
        <end position="118"/>
    </location>
</feature>
<dbReference type="PRINTS" id="PR00112">
    <property type="entry name" value="ACYLPHPHTASE"/>
</dbReference>
<evidence type="ECO:0000259" key="7">
    <source>
        <dbReference type="PROSITE" id="PS51160"/>
    </source>
</evidence>
<dbReference type="EC" id="3.6.1.7" evidence="2 5"/>
<organism evidence="8 9">
    <name type="scientific">Agromyces tropicus</name>
    <dbReference type="NCBI Taxonomy" id="555371"/>
    <lineage>
        <taxon>Bacteria</taxon>
        <taxon>Bacillati</taxon>
        <taxon>Actinomycetota</taxon>
        <taxon>Actinomycetes</taxon>
        <taxon>Micrococcales</taxon>
        <taxon>Microbacteriaceae</taxon>
        <taxon>Agromyces</taxon>
    </lineage>
</organism>
<evidence type="ECO:0000256" key="3">
    <source>
        <dbReference type="ARBA" id="ARBA00015991"/>
    </source>
</evidence>
<keyword evidence="5" id="KW-0378">Hydrolase</keyword>
<comment type="caution">
    <text evidence="8">The sequence shown here is derived from an EMBL/GenBank/DDBJ whole genome shotgun (WGS) entry which is preliminary data.</text>
</comment>
<gene>
    <name evidence="8" type="ORF">GCM10009819_23390</name>
</gene>
<evidence type="ECO:0000313" key="9">
    <source>
        <dbReference type="Proteomes" id="UP001501196"/>
    </source>
</evidence>
<dbReference type="InterPro" id="IPR017968">
    <property type="entry name" value="Acylphosphatase_CS"/>
</dbReference>
<evidence type="ECO:0000256" key="5">
    <source>
        <dbReference type="PROSITE-ProRule" id="PRU00520"/>
    </source>
</evidence>
<keyword evidence="9" id="KW-1185">Reference proteome</keyword>
<dbReference type="InterPro" id="IPR001792">
    <property type="entry name" value="Acylphosphatase-like_dom"/>
</dbReference>
<evidence type="ECO:0000256" key="2">
    <source>
        <dbReference type="ARBA" id="ARBA00012150"/>
    </source>
</evidence>
<dbReference type="Proteomes" id="UP001501196">
    <property type="component" value="Unassembled WGS sequence"/>
</dbReference>
<reference evidence="9" key="1">
    <citation type="journal article" date="2019" name="Int. J. Syst. Evol. Microbiol.">
        <title>The Global Catalogue of Microorganisms (GCM) 10K type strain sequencing project: providing services to taxonomists for standard genome sequencing and annotation.</title>
        <authorList>
            <consortium name="The Broad Institute Genomics Platform"/>
            <consortium name="The Broad Institute Genome Sequencing Center for Infectious Disease"/>
            <person name="Wu L."/>
            <person name="Ma J."/>
        </authorList>
    </citation>
    <scope>NUCLEOTIDE SEQUENCE [LARGE SCALE GENOMIC DNA]</scope>
    <source>
        <strain evidence="9">JCM 15672</strain>
    </source>
</reference>
<evidence type="ECO:0000256" key="6">
    <source>
        <dbReference type="RuleBase" id="RU004168"/>
    </source>
</evidence>
<dbReference type="SUPFAM" id="SSF54975">
    <property type="entry name" value="Acylphosphatase/BLUF domain-like"/>
    <property type="match status" value="1"/>
</dbReference>
<comment type="similarity">
    <text evidence="1 6">Belongs to the acylphosphatase family.</text>
</comment>
<dbReference type="Pfam" id="PF00708">
    <property type="entry name" value="Acylphosphatase"/>
    <property type="match status" value="1"/>
</dbReference>
<feature type="active site" evidence="5">
    <location>
        <position position="47"/>
    </location>
</feature>
<protein>
    <recommendedName>
        <fullName evidence="3 5">acylphosphatase</fullName>
        <ecNumber evidence="2 5">3.6.1.7</ecNumber>
    </recommendedName>
</protein>
<evidence type="ECO:0000256" key="4">
    <source>
        <dbReference type="ARBA" id="ARBA00047645"/>
    </source>
</evidence>
<dbReference type="InterPro" id="IPR020456">
    <property type="entry name" value="Acylphosphatase"/>
</dbReference>
<comment type="catalytic activity">
    <reaction evidence="4 5">
        <text>an acyl phosphate + H2O = a carboxylate + phosphate + H(+)</text>
        <dbReference type="Rhea" id="RHEA:14965"/>
        <dbReference type="ChEBI" id="CHEBI:15377"/>
        <dbReference type="ChEBI" id="CHEBI:15378"/>
        <dbReference type="ChEBI" id="CHEBI:29067"/>
        <dbReference type="ChEBI" id="CHEBI:43474"/>
        <dbReference type="ChEBI" id="CHEBI:59918"/>
        <dbReference type="EC" id="3.6.1.7"/>
    </reaction>
</comment>
<evidence type="ECO:0000313" key="8">
    <source>
        <dbReference type="EMBL" id="GAA2037993.1"/>
    </source>
</evidence>
<dbReference type="InterPro" id="IPR036046">
    <property type="entry name" value="Acylphosphatase-like_dom_sf"/>
</dbReference>
<dbReference type="PANTHER" id="PTHR47268:SF4">
    <property type="entry name" value="ACYLPHOSPHATASE"/>
    <property type="match status" value="1"/>
</dbReference>
<accession>A0ABP5G531</accession>
<name>A0ABP5G531_9MICO</name>